<organism evidence="3 4">
    <name type="scientific">Arenivirga flava</name>
    <dbReference type="NCBI Taxonomy" id="1930060"/>
    <lineage>
        <taxon>Bacteria</taxon>
        <taxon>Bacillati</taxon>
        <taxon>Actinomycetota</taxon>
        <taxon>Actinomycetes</taxon>
        <taxon>Micrococcales</taxon>
        <taxon>Microbacteriaceae</taxon>
        <taxon>Arenivirga</taxon>
    </lineage>
</organism>
<keyword evidence="2" id="KW-1133">Transmembrane helix</keyword>
<evidence type="ECO:0000313" key="4">
    <source>
        <dbReference type="Proteomes" id="UP001157160"/>
    </source>
</evidence>
<evidence type="ECO:0000256" key="2">
    <source>
        <dbReference type="SAM" id="Phobius"/>
    </source>
</evidence>
<keyword evidence="4" id="KW-1185">Reference proteome</keyword>
<feature type="transmembrane region" description="Helical" evidence="2">
    <location>
        <begin position="86"/>
        <end position="104"/>
    </location>
</feature>
<proteinExistence type="predicted"/>
<reference evidence="3 4" key="1">
    <citation type="journal article" date="2014" name="Int. J. Syst. Evol. Microbiol.">
        <title>Complete genome sequence of Corynebacterium casei LMG S-19264T (=DSM 44701T), isolated from a smear-ripened cheese.</title>
        <authorList>
            <consortium name="US DOE Joint Genome Institute (JGI-PGF)"/>
            <person name="Walter F."/>
            <person name="Albersmeier A."/>
            <person name="Kalinowski J."/>
            <person name="Ruckert C."/>
        </authorList>
    </citation>
    <scope>NUCLEOTIDE SEQUENCE [LARGE SCALE GENOMIC DNA]</scope>
    <source>
        <strain evidence="3 4">NBRC 112289</strain>
    </source>
</reference>
<feature type="region of interest" description="Disordered" evidence="1">
    <location>
        <begin position="1"/>
        <end position="59"/>
    </location>
</feature>
<dbReference type="EMBL" id="BSUL01000001">
    <property type="protein sequence ID" value="GMA29628.1"/>
    <property type="molecule type" value="Genomic_DNA"/>
</dbReference>
<keyword evidence="2" id="KW-0812">Transmembrane</keyword>
<feature type="compositionally biased region" description="Pro residues" evidence="1">
    <location>
        <begin position="25"/>
        <end position="34"/>
    </location>
</feature>
<evidence type="ECO:0000313" key="3">
    <source>
        <dbReference type="EMBL" id="GMA29628.1"/>
    </source>
</evidence>
<name>A0AA37UFP6_9MICO</name>
<sequence>MSDPRYPAAFQRPDGTQPGGGQPTAPVPMRPPRPSVRSPLPDTEVPASPPRTPSAREGNRIVLLESAGDDAPAEAPAMRRNPAIGALYALGAALILLAVLGGIWSQGLLRRIEFSGFGTMLNPDGLLEMTFHPEDDTAAGLARLLVQLAPTTLALGVLALLAAIALPILTRRPR</sequence>
<feature type="transmembrane region" description="Helical" evidence="2">
    <location>
        <begin position="148"/>
        <end position="169"/>
    </location>
</feature>
<dbReference type="Proteomes" id="UP001157160">
    <property type="component" value="Unassembled WGS sequence"/>
</dbReference>
<protein>
    <submittedName>
        <fullName evidence="3">Uncharacterized protein</fullName>
    </submittedName>
</protein>
<gene>
    <name evidence="3" type="ORF">GCM10025874_28810</name>
</gene>
<accession>A0AA37UFP6</accession>
<comment type="caution">
    <text evidence="3">The sequence shown here is derived from an EMBL/GenBank/DDBJ whole genome shotgun (WGS) entry which is preliminary data.</text>
</comment>
<dbReference type="AlphaFoldDB" id="A0AA37UFP6"/>
<keyword evidence="2" id="KW-0472">Membrane</keyword>
<evidence type="ECO:0000256" key="1">
    <source>
        <dbReference type="SAM" id="MobiDB-lite"/>
    </source>
</evidence>